<proteinExistence type="inferred from homology"/>
<dbReference type="EMBL" id="CP021434">
    <property type="protein sequence ID" value="ARU61083.1"/>
    <property type="molecule type" value="Genomic_DNA"/>
</dbReference>
<dbReference type="PIRSF" id="PIRSF002211">
    <property type="entry name" value="Ribosomal_L30_bac-type"/>
    <property type="match status" value="1"/>
</dbReference>
<keyword evidence="4 5" id="KW-0687">Ribonucleoprotein</keyword>
<dbReference type="FunFam" id="3.30.1390.20:FF:000001">
    <property type="entry name" value="50S ribosomal protein L30"/>
    <property type="match status" value="1"/>
</dbReference>
<dbReference type="CDD" id="cd01658">
    <property type="entry name" value="Ribosomal_L30"/>
    <property type="match status" value="1"/>
</dbReference>
<keyword evidence="9" id="KW-1185">Reference proteome</keyword>
<dbReference type="Pfam" id="PF00327">
    <property type="entry name" value="Ribosomal_L30"/>
    <property type="match status" value="1"/>
</dbReference>
<dbReference type="GO" id="GO:0022625">
    <property type="term" value="C:cytosolic large ribosomal subunit"/>
    <property type="evidence" value="ECO:0007669"/>
    <property type="project" value="TreeGrafter"/>
</dbReference>
<evidence type="ECO:0000256" key="4">
    <source>
        <dbReference type="ARBA" id="ARBA00023274"/>
    </source>
</evidence>
<organism evidence="8 9">
    <name type="scientific">Tumebacillus avium</name>
    <dbReference type="NCBI Taxonomy" id="1903704"/>
    <lineage>
        <taxon>Bacteria</taxon>
        <taxon>Bacillati</taxon>
        <taxon>Bacillota</taxon>
        <taxon>Bacilli</taxon>
        <taxon>Bacillales</taxon>
        <taxon>Alicyclobacillaceae</taxon>
        <taxon>Tumebacillus</taxon>
    </lineage>
</organism>
<dbReference type="OrthoDB" id="9812790at2"/>
<evidence type="ECO:0000259" key="7">
    <source>
        <dbReference type="Pfam" id="PF00327"/>
    </source>
</evidence>
<dbReference type="InterPro" id="IPR005996">
    <property type="entry name" value="Ribosomal_uL30_bac-type"/>
</dbReference>
<reference evidence="9" key="1">
    <citation type="submission" date="2017-05" db="EMBL/GenBank/DDBJ databases">
        <authorList>
            <person name="Sung H."/>
        </authorList>
    </citation>
    <scope>NUCLEOTIDE SEQUENCE [LARGE SCALE GENOMIC DNA]</scope>
    <source>
        <strain evidence="9">AR23208</strain>
    </source>
</reference>
<dbReference type="Proteomes" id="UP000195437">
    <property type="component" value="Chromosome"/>
</dbReference>
<dbReference type="RefSeq" id="WP_087456466.1">
    <property type="nucleotide sequence ID" value="NZ_CP021434.1"/>
</dbReference>
<dbReference type="PROSITE" id="PS00634">
    <property type="entry name" value="RIBOSOMAL_L30"/>
    <property type="match status" value="1"/>
</dbReference>
<evidence type="ECO:0000256" key="1">
    <source>
        <dbReference type="ARBA" id="ARBA00007594"/>
    </source>
</evidence>
<accession>A0A1Y0INZ7</accession>
<evidence type="ECO:0000256" key="2">
    <source>
        <dbReference type="ARBA" id="ARBA00011838"/>
    </source>
</evidence>
<comment type="similarity">
    <text evidence="1 5 6">Belongs to the universal ribosomal protein uL30 family.</text>
</comment>
<dbReference type="InterPro" id="IPR036919">
    <property type="entry name" value="Ribo_uL30_ferredoxin-like_sf"/>
</dbReference>
<feature type="domain" description="Large ribosomal subunit protein uL30-like ferredoxin-like fold" evidence="7">
    <location>
        <begin position="5"/>
        <end position="54"/>
    </location>
</feature>
<dbReference type="Gene3D" id="3.30.1390.20">
    <property type="entry name" value="Ribosomal protein L30, ferredoxin-like fold domain"/>
    <property type="match status" value="1"/>
</dbReference>
<dbReference type="PANTHER" id="PTHR15892:SF2">
    <property type="entry name" value="LARGE RIBOSOMAL SUBUNIT PROTEIN UL30M"/>
    <property type="match status" value="1"/>
</dbReference>
<dbReference type="AlphaFoldDB" id="A0A1Y0INZ7"/>
<evidence type="ECO:0000313" key="8">
    <source>
        <dbReference type="EMBL" id="ARU61083.1"/>
    </source>
</evidence>
<gene>
    <name evidence="5" type="primary">rpmD</name>
    <name evidence="8" type="ORF">CBW65_08410</name>
</gene>
<protein>
    <recommendedName>
        <fullName evidence="5">Large ribosomal subunit protein uL30</fullName>
    </recommendedName>
</protein>
<evidence type="ECO:0000256" key="5">
    <source>
        <dbReference type="HAMAP-Rule" id="MF_01371"/>
    </source>
</evidence>
<comment type="subunit">
    <text evidence="2 5">Part of the 50S ribosomal subunit.</text>
</comment>
<dbReference type="SUPFAM" id="SSF55129">
    <property type="entry name" value="Ribosomal protein L30p/L7e"/>
    <property type="match status" value="1"/>
</dbReference>
<dbReference type="NCBIfam" id="TIGR01308">
    <property type="entry name" value="rpmD_bact"/>
    <property type="match status" value="1"/>
</dbReference>
<dbReference type="InterPro" id="IPR018038">
    <property type="entry name" value="Ribosomal_uL30_CS"/>
</dbReference>
<dbReference type="GO" id="GO:0003735">
    <property type="term" value="F:structural constituent of ribosome"/>
    <property type="evidence" value="ECO:0007669"/>
    <property type="project" value="InterPro"/>
</dbReference>
<dbReference type="HAMAP" id="MF_01371_B">
    <property type="entry name" value="Ribosomal_uL30_B"/>
    <property type="match status" value="1"/>
</dbReference>
<dbReference type="KEGG" id="tum:CBW65_08410"/>
<sequence>MAKLEITLKKSPIGRPEDQKVTVTTLGLRKLNQTVVHNDTPQIRGMVNKVQHLVEYKVID</sequence>
<dbReference type="PANTHER" id="PTHR15892">
    <property type="entry name" value="MITOCHONDRIAL RIBOSOMAL PROTEIN L30"/>
    <property type="match status" value="1"/>
</dbReference>
<name>A0A1Y0INZ7_9BACL</name>
<dbReference type="InterPro" id="IPR016082">
    <property type="entry name" value="Ribosomal_uL30_ferredoxin-like"/>
</dbReference>
<evidence type="ECO:0000256" key="3">
    <source>
        <dbReference type="ARBA" id="ARBA00022980"/>
    </source>
</evidence>
<evidence type="ECO:0000313" key="9">
    <source>
        <dbReference type="Proteomes" id="UP000195437"/>
    </source>
</evidence>
<evidence type="ECO:0000256" key="6">
    <source>
        <dbReference type="RuleBase" id="RU003734"/>
    </source>
</evidence>
<keyword evidence="3 5" id="KW-0689">Ribosomal protein</keyword>
<dbReference type="GO" id="GO:0006412">
    <property type="term" value="P:translation"/>
    <property type="evidence" value="ECO:0007669"/>
    <property type="project" value="UniProtKB-UniRule"/>
</dbReference>